<accession>A0A951ULW8</accession>
<comment type="caution">
    <text evidence="2">The sequence shown here is derived from an EMBL/GenBank/DDBJ whole genome shotgun (WGS) entry which is preliminary data.</text>
</comment>
<organism evidence="2 3">
    <name type="scientific">Drouetiella hepatica Uher 2000/2452</name>
    <dbReference type="NCBI Taxonomy" id="904376"/>
    <lineage>
        <taxon>Bacteria</taxon>
        <taxon>Bacillati</taxon>
        <taxon>Cyanobacteriota</taxon>
        <taxon>Cyanophyceae</taxon>
        <taxon>Oculatellales</taxon>
        <taxon>Oculatellaceae</taxon>
        <taxon>Drouetiella</taxon>
    </lineage>
</organism>
<evidence type="ECO:0000313" key="2">
    <source>
        <dbReference type="EMBL" id="MBW4658144.1"/>
    </source>
</evidence>
<sequence>MPKTEIKSSQAHPATSEPKPASQACLQTRALLSLWSLEKKEGKAVSAGKLSKHKALFQEMEAAGTIQITQNSRYQYFSISEEGKGKLLQGLTSADFSFAGTVVSTRESLDALELVVGQNAGITIAPTANGNGKTAEVTAVKAIASYEEFKTVALEVFDRLNRDYNMDNLVPIYRIRRELGDRVARGQFSDWLFTLQSDDVFELLEESVEDSAPDKIEDSVTTKFGKLRCYAKRLAA</sequence>
<reference evidence="2" key="2">
    <citation type="journal article" date="2022" name="Microbiol. Resour. Announc.">
        <title>Metagenome Sequencing to Explore Phylogenomics of Terrestrial Cyanobacteria.</title>
        <authorList>
            <person name="Ward R.D."/>
            <person name="Stajich J.E."/>
            <person name="Johansen J.R."/>
            <person name="Huntemann M."/>
            <person name="Clum A."/>
            <person name="Foster B."/>
            <person name="Foster B."/>
            <person name="Roux S."/>
            <person name="Palaniappan K."/>
            <person name="Varghese N."/>
            <person name="Mukherjee S."/>
            <person name="Reddy T.B.K."/>
            <person name="Daum C."/>
            <person name="Copeland A."/>
            <person name="Chen I.A."/>
            <person name="Ivanova N.N."/>
            <person name="Kyrpides N.C."/>
            <person name="Shapiro N."/>
            <person name="Eloe-Fadrosh E.A."/>
            <person name="Pietrasiak N."/>
        </authorList>
    </citation>
    <scope>NUCLEOTIDE SEQUENCE</scope>
    <source>
        <strain evidence="2">UHER 2000/2452</strain>
    </source>
</reference>
<dbReference type="Proteomes" id="UP000757435">
    <property type="component" value="Unassembled WGS sequence"/>
</dbReference>
<dbReference type="EMBL" id="JAHHHD010000004">
    <property type="protein sequence ID" value="MBW4658144.1"/>
    <property type="molecule type" value="Genomic_DNA"/>
</dbReference>
<reference evidence="2" key="1">
    <citation type="submission" date="2021-05" db="EMBL/GenBank/DDBJ databases">
        <authorList>
            <person name="Pietrasiak N."/>
            <person name="Ward R."/>
            <person name="Stajich J.E."/>
            <person name="Kurbessoian T."/>
        </authorList>
    </citation>
    <scope>NUCLEOTIDE SEQUENCE</scope>
    <source>
        <strain evidence="2">UHER 2000/2452</strain>
    </source>
</reference>
<proteinExistence type="predicted"/>
<name>A0A951ULW8_9CYAN</name>
<protein>
    <submittedName>
        <fullName evidence="2">Uncharacterized protein</fullName>
    </submittedName>
</protein>
<evidence type="ECO:0000313" key="3">
    <source>
        <dbReference type="Proteomes" id="UP000757435"/>
    </source>
</evidence>
<dbReference type="AlphaFoldDB" id="A0A951ULW8"/>
<evidence type="ECO:0000256" key="1">
    <source>
        <dbReference type="SAM" id="MobiDB-lite"/>
    </source>
</evidence>
<feature type="region of interest" description="Disordered" evidence="1">
    <location>
        <begin position="1"/>
        <end position="22"/>
    </location>
</feature>
<gene>
    <name evidence="2" type="ORF">KME15_05685</name>
</gene>